<reference evidence="2" key="1">
    <citation type="submission" date="2015-06" db="EMBL/GenBank/DDBJ databases">
        <authorList>
            <person name="Lim Y.L."/>
            <person name="Ee R."/>
            <person name="Yong D."/>
            <person name="How K.Y."/>
            <person name="Yin W.F."/>
            <person name="Chan K.G."/>
        </authorList>
    </citation>
    <scope>NUCLEOTIDE SEQUENCE [LARGE SCALE GENOMIC DNA]</scope>
    <source>
        <strain evidence="2">DSM 25325</strain>
    </source>
</reference>
<accession>A0A0G3ETT1</accession>
<dbReference type="EMBL" id="CP011568">
    <property type="protein sequence ID" value="AKJ69399.1"/>
    <property type="molecule type" value="Genomic_DNA"/>
</dbReference>
<keyword evidence="2" id="KW-1185">Reference proteome</keyword>
<dbReference type="AlphaFoldDB" id="A0A0G3ETT1"/>
<protein>
    <submittedName>
        <fullName evidence="1">Uncharacterized protein</fullName>
    </submittedName>
</protein>
<name>A0A0G3ETT1_9BURK</name>
<dbReference type="KEGG" id="ptx:ABW99_15415"/>
<sequence>MVSGDYGDGMLIGVNPATQAVTGYYSANNVNGQFSCIFYLRGKLGRASVPVSTYFPETPAKQIKGKLSLEAPDKFIVRLSAEHGGCWNVMHFADDSIPAEFTLVAKHPWLSIAVVKSDRAYFYDTPTSVQHRRAYIVRGDGVGVRAMRPGWLQVDFPGDKKMTSGWIRQTEVYPVE</sequence>
<evidence type="ECO:0000313" key="1">
    <source>
        <dbReference type="EMBL" id="AKJ69399.1"/>
    </source>
</evidence>
<dbReference type="PATRIC" id="fig|445709.3.peg.3262"/>
<dbReference type="Proteomes" id="UP000036700">
    <property type="component" value="Chromosome"/>
</dbReference>
<gene>
    <name evidence="1" type="ORF">ABW99_15415</name>
</gene>
<proteinExistence type="predicted"/>
<evidence type="ECO:0000313" key="2">
    <source>
        <dbReference type="Proteomes" id="UP000036700"/>
    </source>
</evidence>
<organism evidence="1 2">
    <name type="scientific">Pandoraea thiooxydans</name>
    <dbReference type="NCBI Taxonomy" id="445709"/>
    <lineage>
        <taxon>Bacteria</taxon>
        <taxon>Pseudomonadati</taxon>
        <taxon>Pseudomonadota</taxon>
        <taxon>Betaproteobacteria</taxon>
        <taxon>Burkholderiales</taxon>
        <taxon>Burkholderiaceae</taxon>
        <taxon>Pandoraea</taxon>
    </lineage>
</organism>